<evidence type="ECO:0000313" key="2">
    <source>
        <dbReference type="Proteomes" id="UP000323067"/>
    </source>
</evidence>
<evidence type="ECO:0000313" key="1">
    <source>
        <dbReference type="EMBL" id="ATY65058.1"/>
    </source>
</evidence>
<gene>
    <name evidence="1" type="ORF">A9K55_004572</name>
</gene>
<protein>
    <submittedName>
        <fullName evidence="1">Uncharacterized protein</fullName>
    </submittedName>
</protein>
<dbReference type="EMBL" id="CP023325">
    <property type="protein sequence ID" value="ATY65058.1"/>
    <property type="molecule type" value="Genomic_DNA"/>
</dbReference>
<dbReference type="VEuPathDB" id="FungiDB:A9K55_004572"/>
<dbReference type="Proteomes" id="UP000323067">
    <property type="component" value="Chromosome v"/>
</dbReference>
<reference evidence="1 2" key="1">
    <citation type="journal article" date="2017" name="BMC Genomics">
        <title>Chromosome level assembly and secondary metabolite potential of the parasitic fungus Cordyceps militaris.</title>
        <authorList>
            <person name="Kramer G.J."/>
            <person name="Nodwell J.R."/>
        </authorList>
    </citation>
    <scope>NUCLEOTIDE SEQUENCE [LARGE SCALE GENOMIC DNA]</scope>
    <source>
        <strain evidence="1 2">ATCC 34164</strain>
    </source>
</reference>
<proteinExistence type="predicted"/>
<accession>A0A2H4SPM1</accession>
<name>A0A2H4SPM1_CORMI</name>
<dbReference type="AlphaFoldDB" id="A0A2H4SPM1"/>
<sequence length="81" mass="8946">MASLHMLLCLSQLPFSRPMSRASSSACNLDSNHTPSDGLRRLEPIPSEKILFWGVGNSSAVVHDWIRLKSNCPGAPMKYCM</sequence>
<dbReference type="VEuPathDB" id="FungiDB:CCM_04028"/>
<organism evidence="1 2">
    <name type="scientific">Cordyceps militaris</name>
    <name type="common">Caterpillar fungus</name>
    <name type="synonym">Clavaria militaris</name>
    <dbReference type="NCBI Taxonomy" id="73501"/>
    <lineage>
        <taxon>Eukaryota</taxon>
        <taxon>Fungi</taxon>
        <taxon>Dikarya</taxon>
        <taxon>Ascomycota</taxon>
        <taxon>Pezizomycotina</taxon>
        <taxon>Sordariomycetes</taxon>
        <taxon>Hypocreomycetidae</taxon>
        <taxon>Hypocreales</taxon>
        <taxon>Cordycipitaceae</taxon>
        <taxon>Cordyceps</taxon>
    </lineage>
</organism>